<dbReference type="SUPFAM" id="SSF49503">
    <property type="entry name" value="Cupredoxins"/>
    <property type="match status" value="1"/>
</dbReference>
<feature type="domain" description="EfeO-type cupredoxin-like" evidence="2">
    <location>
        <begin position="16"/>
        <end position="112"/>
    </location>
</feature>
<comment type="caution">
    <text evidence="3">The sequence shown here is derived from an EMBL/GenBank/DDBJ whole genome shotgun (WGS) entry which is preliminary data.</text>
</comment>
<dbReference type="InterPro" id="IPR035668">
    <property type="entry name" value="Amicyanin"/>
</dbReference>
<dbReference type="CDD" id="cd13921">
    <property type="entry name" value="Amicyanin"/>
    <property type="match status" value="1"/>
</dbReference>
<dbReference type="Proteomes" id="UP000570166">
    <property type="component" value="Unassembled WGS sequence"/>
</dbReference>
<dbReference type="Pfam" id="PF13473">
    <property type="entry name" value="Cupredoxin_1"/>
    <property type="match status" value="1"/>
</dbReference>
<feature type="signal peptide" evidence="1">
    <location>
        <begin position="1"/>
        <end position="21"/>
    </location>
</feature>
<feature type="chain" id="PRO_5032495250" evidence="1">
    <location>
        <begin position="22"/>
        <end position="114"/>
    </location>
</feature>
<dbReference type="InterPro" id="IPR052721">
    <property type="entry name" value="ET_Amicyanin"/>
</dbReference>
<organism evidence="3 4">
    <name type="scientific">Sphingomonas chungangi</name>
    <dbReference type="NCBI Taxonomy" id="2683589"/>
    <lineage>
        <taxon>Bacteria</taxon>
        <taxon>Pseudomonadati</taxon>
        <taxon>Pseudomonadota</taxon>
        <taxon>Alphaproteobacteria</taxon>
        <taxon>Sphingomonadales</taxon>
        <taxon>Sphingomonadaceae</taxon>
        <taxon>Sphingomonas</taxon>
    </lineage>
</organism>
<evidence type="ECO:0000313" key="4">
    <source>
        <dbReference type="Proteomes" id="UP000570166"/>
    </source>
</evidence>
<proteinExistence type="predicted"/>
<dbReference type="PANTHER" id="PTHR36507:SF1">
    <property type="entry name" value="BLL1555 PROTEIN"/>
    <property type="match status" value="1"/>
</dbReference>
<evidence type="ECO:0000313" key="3">
    <source>
        <dbReference type="EMBL" id="MBA2936419.1"/>
    </source>
</evidence>
<keyword evidence="4" id="KW-1185">Reference proteome</keyword>
<evidence type="ECO:0000256" key="1">
    <source>
        <dbReference type="SAM" id="SignalP"/>
    </source>
</evidence>
<dbReference type="EMBL" id="JACEIB010000027">
    <property type="protein sequence ID" value="MBA2936419.1"/>
    <property type="molecule type" value="Genomic_DNA"/>
</dbReference>
<gene>
    <name evidence="3" type="ORF">HZF05_20240</name>
</gene>
<name>A0A838LCQ0_9SPHN</name>
<protein>
    <submittedName>
        <fullName evidence="3">Cupredoxin family copper-binding protein</fullName>
    </submittedName>
</protein>
<evidence type="ECO:0000259" key="2">
    <source>
        <dbReference type="Pfam" id="PF13473"/>
    </source>
</evidence>
<dbReference type="Gene3D" id="2.60.40.420">
    <property type="entry name" value="Cupredoxins - blue copper proteins"/>
    <property type="match status" value="1"/>
</dbReference>
<keyword evidence="1" id="KW-0732">Signal</keyword>
<accession>A0A838LCQ0</accession>
<reference evidence="3 4" key="1">
    <citation type="submission" date="2020-07" db="EMBL/GenBank/DDBJ databases">
        <authorList>
            <person name="Sun Q."/>
        </authorList>
    </citation>
    <scope>NUCLEOTIDE SEQUENCE [LARGE SCALE GENOMIC DNA]</scope>
    <source>
        <strain evidence="3 4">CGMCC 1.13654</strain>
    </source>
</reference>
<dbReference type="RefSeq" id="WP_160364271.1">
    <property type="nucleotide sequence ID" value="NZ_JACEIB010000027.1"/>
</dbReference>
<dbReference type="InterPro" id="IPR008972">
    <property type="entry name" value="Cupredoxin"/>
</dbReference>
<sequence length="114" mass="12219">MTLFSRALLLALLAAPSVTLAASQVAAAVPAKQQSVAIKMFAFTPQVLVVAPGTTVTWTNADEDPHTVTANDKSFHSAAMDEDEKYSFTFTKPGEYAYFCSLHPHMTGKVIVKG</sequence>
<dbReference type="InterPro" id="IPR028096">
    <property type="entry name" value="EfeO_Cupredoxin"/>
</dbReference>
<dbReference type="PANTHER" id="PTHR36507">
    <property type="entry name" value="BLL1555 PROTEIN"/>
    <property type="match status" value="1"/>
</dbReference>
<dbReference type="AlphaFoldDB" id="A0A838LCQ0"/>